<dbReference type="KEGG" id="paun:MJA45_28065"/>
<evidence type="ECO:0000256" key="1">
    <source>
        <dbReference type="ARBA" id="ARBA00023125"/>
    </source>
</evidence>
<dbReference type="GO" id="GO:0003677">
    <property type="term" value="F:DNA binding"/>
    <property type="evidence" value="ECO:0007669"/>
    <property type="project" value="UniProtKB-UniRule"/>
</dbReference>
<dbReference type="Pfam" id="PF00440">
    <property type="entry name" value="TetR_N"/>
    <property type="match status" value="1"/>
</dbReference>
<dbReference type="RefSeq" id="WP_315605185.1">
    <property type="nucleotide sequence ID" value="NZ_CP130318.1"/>
</dbReference>
<reference evidence="4 5" key="1">
    <citation type="submission" date="2022-02" db="EMBL/GenBank/DDBJ databases">
        <title>Paenibacillus sp. MBLB1776 Whole Genome Shotgun Sequencing.</title>
        <authorList>
            <person name="Hwang C.Y."/>
            <person name="Cho E.-S."/>
            <person name="Seo M.-J."/>
        </authorList>
    </citation>
    <scope>NUCLEOTIDE SEQUENCE [LARGE SCALE GENOMIC DNA]</scope>
    <source>
        <strain evidence="4 5">MBLB1776</strain>
    </source>
</reference>
<dbReference type="InterPro" id="IPR009057">
    <property type="entry name" value="Homeodomain-like_sf"/>
</dbReference>
<name>A0AA96LCD4_9BACL</name>
<organism evidence="4 5">
    <name type="scientific">Paenibacillus aurantius</name>
    <dbReference type="NCBI Taxonomy" id="2918900"/>
    <lineage>
        <taxon>Bacteria</taxon>
        <taxon>Bacillati</taxon>
        <taxon>Bacillota</taxon>
        <taxon>Bacilli</taxon>
        <taxon>Bacillales</taxon>
        <taxon>Paenibacillaceae</taxon>
        <taxon>Paenibacillus</taxon>
    </lineage>
</organism>
<evidence type="ECO:0000256" key="2">
    <source>
        <dbReference type="PROSITE-ProRule" id="PRU00335"/>
    </source>
</evidence>
<dbReference type="PROSITE" id="PS50977">
    <property type="entry name" value="HTH_TETR_2"/>
    <property type="match status" value="1"/>
</dbReference>
<proteinExistence type="predicted"/>
<dbReference type="Proteomes" id="UP001305702">
    <property type="component" value="Chromosome"/>
</dbReference>
<dbReference type="PANTHER" id="PTHR43479">
    <property type="entry name" value="ACREF/ENVCD OPERON REPRESSOR-RELATED"/>
    <property type="match status" value="1"/>
</dbReference>
<dbReference type="AlphaFoldDB" id="A0AA96LCD4"/>
<keyword evidence="1 2" id="KW-0238">DNA-binding</keyword>
<dbReference type="InterPro" id="IPR036271">
    <property type="entry name" value="Tet_transcr_reg_TetR-rel_C_sf"/>
</dbReference>
<feature type="DNA-binding region" description="H-T-H motif" evidence="2">
    <location>
        <begin position="33"/>
        <end position="52"/>
    </location>
</feature>
<dbReference type="Gene3D" id="1.10.357.10">
    <property type="entry name" value="Tetracycline Repressor, domain 2"/>
    <property type="match status" value="1"/>
</dbReference>
<evidence type="ECO:0000259" key="3">
    <source>
        <dbReference type="PROSITE" id="PS50977"/>
    </source>
</evidence>
<evidence type="ECO:0000313" key="5">
    <source>
        <dbReference type="Proteomes" id="UP001305702"/>
    </source>
</evidence>
<dbReference type="InterPro" id="IPR001647">
    <property type="entry name" value="HTH_TetR"/>
</dbReference>
<feature type="domain" description="HTH tetR-type" evidence="3">
    <location>
        <begin position="9"/>
        <end position="70"/>
    </location>
</feature>
<accession>A0AA96LCD4</accession>
<dbReference type="SUPFAM" id="SSF48498">
    <property type="entry name" value="Tetracyclin repressor-like, C-terminal domain"/>
    <property type="match status" value="1"/>
</dbReference>
<evidence type="ECO:0000313" key="4">
    <source>
        <dbReference type="EMBL" id="WNQ11409.1"/>
    </source>
</evidence>
<keyword evidence="5" id="KW-1185">Reference proteome</keyword>
<dbReference type="PANTHER" id="PTHR43479:SF21">
    <property type="entry name" value="TRANSCRIPTIONAL REGULATOR, TETR FAMILY"/>
    <property type="match status" value="1"/>
</dbReference>
<dbReference type="EMBL" id="CP130318">
    <property type="protein sequence ID" value="WNQ11409.1"/>
    <property type="molecule type" value="Genomic_DNA"/>
</dbReference>
<sequence>MNGFEKRAQGIKNKIKQTTFAMLQTALDLKGMRIADIAKEARVSQVTIYNYFGSKEALLTEVIKDYAEKSIRDFEAYLNEGHSLKEKIEHILSLEKASYKELPPGLIKEMMEENRELDRFFREQYQEKTLPLTMRIVQEGKESGEISEKVSAEQVMALMQLYMNQYELVLGMAAQSEDREGFLEGIVHMFFYGICGKP</sequence>
<protein>
    <submittedName>
        <fullName evidence="4">TetR/AcrR family transcriptional regulator</fullName>
    </submittedName>
</protein>
<dbReference type="Gene3D" id="1.10.10.60">
    <property type="entry name" value="Homeodomain-like"/>
    <property type="match status" value="1"/>
</dbReference>
<dbReference type="SUPFAM" id="SSF46689">
    <property type="entry name" value="Homeodomain-like"/>
    <property type="match status" value="1"/>
</dbReference>
<gene>
    <name evidence="4" type="ORF">MJA45_28065</name>
</gene>
<dbReference type="InterPro" id="IPR050624">
    <property type="entry name" value="HTH-type_Tx_Regulator"/>
</dbReference>